<dbReference type="HOGENOM" id="CLU_010348_2_2_10"/>
<reference evidence="11 12" key="1">
    <citation type="journal article" date="2010" name="J. Bacteriol.">
        <title>The genome of the amoeba symbiont 'Candidatus Amoebophilus asiaticus' reveals common mechanisms for host cell interaction among amoeba-associated bacteria.</title>
        <authorList>
            <person name="Schmitz-Esser S."/>
            <person name="Tischler P."/>
            <person name="Arnold R."/>
            <person name="Montanaro J."/>
            <person name="Wagner M."/>
            <person name="Rattei T."/>
            <person name="Horn M."/>
        </authorList>
    </citation>
    <scope>NUCLEOTIDE SEQUENCE [LARGE SCALE GENOMIC DNA]</scope>
    <source>
        <strain evidence="11 12">5a2</strain>
    </source>
</reference>
<evidence type="ECO:0000256" key="1">
    <source>
        <dbReference type="ARBA" id="ARBA00001932"/>
    </source>
</evidence>
<dbReference type="Gene3D" id="3.40.50.620">
    <property type="entry name" value="HUPs"/>
    <property type="match status" value="1"/>
</dbReference>
<evidence type="ECO:0000256" key="2">
    <source>
        <dbReference type="ARBA" id="ARBA00013149"/>
    </source>
</evidence>
<dbReference type="GO" id="GO:0005737">
    <property type="term" value="C:cytoplasm"/>
    <property type="evidence" value="ECO:0007669"/>
    <property type="project" value="TreeGrafter"/>
</dbReference>
<comment type="cofactor">
    <cofactor evidence="1">
        <name>(6R)-5,10-methylene-5,6,7,8-tetrahydrofolate</name>
        <dbReference type="ChEBI" id="CHEBI:15636"/>
    </cofactor>
</comment>
<dbReference type="Gene3D" id="1.25.40.80">
    <property type="match status" value="1"/>
</dbReference>
<evidence type="ECO:0000259" key="10">
    <source>
        <dbReference type="PROSITE" id="PS51645"/>
    </source>
</evidence>
<dbReference type="GO" id="GO:0043153">
    <property type="term" value="P:entrainment of circadian clock by photoperiod"/>
    <property type="evidence" value="ECO:0007669"/>
    <property type="project" value="TreeGrafter"/>
</dbReference>
<dbReference type="SUPFAM" id="SSF48173">
    <property type="entry name" value="Cryptochrome/photolyase FAD-binding domain"/>
    <property type="match status" value="1"/>
</dbReference>
<dbReference type="InterPro" id="IPR018394">
    <property type="entry name" value="DNA_photolyase_1_CS_C"/>
</dbReference>
<evidence type="ECO:0000313" key="12">
    <source>
        <dbReference type="Proteomes" id="UP000001227"/>
    </source>
</evidence>
<dbReference type="InterPro" id="IPR036155">
    <property type="entry name" value="Crypto/Photolyase_N_sf"/>
</dbReference>
<dbReference type="PROSITE" id="PS51645">
    <property type="entry name" value="PHR_CRY_ALPHA_BETA"/>
    <property type="match status" value="1"/>
</dbReference>
<dbReference type="PANTHER" id="PTHR11455:SF18">
    <property type="entry name" value="SI:CH1073-390K14.1"/>
    <property type="match status" value="1"/>
</dbReference>
<dbReference type="GO" id="GO:0071949">
    <property type="term" value="F:FAD binding"/>
    <property type="evidence" value="ECO:0007669"/>
    <property type="project" value="TreeGrafter"/>
</dbReference>
<proteinExistence type="inferred from homology"/>
<dbReference type="InterPro" id="IPR002081">
    <property type="entry name" value="Cryptochrome/DNA_photolyase_1"/>
</dbReference>
<dbReference type="FunFam" id="1.10.579.10:FF:000003">
    <property type="entry name" value="Deoxyribodipyrimidine photo-lyase"/>
    <property type="match status" value="1"/>
</dbReference>
<dbReference type="Pfam" id="PF00875">
    <property type="entry name" value="DNA_photolyase"/>
    <property type="match status" value="1"/>
</dbReference>
<organism evidence="11 12">
    <name type="scientific">Amoebophilus asiaticus (strain 5a2)</name>
    <dbReference type="NCBI Taxonomy" id="452471"/>
    <lineage>
        <taxon>Bacteria</taxon>
        <taxon>Pseudomonadati</taxon>
        <taxon>Bacteroidota</taxon>
        <taxon>Cytophagia</taxon>
        <taxon>Cytophagales</taxon>
        <taxon>Amoebophilaceae</taxon>
        <taxon>Candidatus Amoebophilus</taxon>
    </lineage>
</organism>
<keyword evidence="12" id="KW-1185">Reference proteome</keyword>
<dbReference type="AlphaFoldDB" id="B3ESI6"/>
<evidence type="ECO:0000256" key="3">
    <source>
        <dbReference type="ARBA" id="ARBA00014046"/>
    </source>
</evidence>
<dbReference type="STRING" id="452471.Aasi_0813"/>
<comment type="similarity">
    <text evidence="9">Belongs to the DNA photolyase family.</text>
</comment>
<dbReference type="SUPFAM" id="SSF52425">
    <property type="entry name" value="Cryptochrome/photolyase, N-terminal domain"/>
    <property type="match status" value="1"/>
</dbReference>
<dbReference type="EC" id="4.1.99.3" evidence="2"/>
<evidence type="ECO:0000256" key="4">
    <source>
        <dbReference type="ARBA" id="ARBA00022630"/>
    </source>
</evidence>
<feature type="binding site" evidence="8">
    <location>
        <begin position="377"/>
        <end position="379"/>
    </location>
    <ligand>
        <name>FAD</name>
        <dbReference type="ChEBI" id="CHEBI:57692"/>
    </ligand>
</feature>
<dbReference type="Pfam" id="PF03441">
    <property type="entry name" value="FAD_binding_7"/>
    <property type="match status" value="1"/>
</dbReference>
<evidence type="ECO:0000313" key="11">
    <source>
        <dbReference type="EMBL" id="ACE06188.1"/>
    </source>
</evidence>
<dbReference type="Gene3D" id="1.10.579.10">
    <property type="entry name" value="DNA Cyclobutane Dipyrimidine Photolyase, subunit A, domain 3"/>
    <property type="match status" value="1"/>
</dbReference>
<dbReference type="InterPro" id="IPR005101">
    <property type="entry name" value="Cryptochr/Photolyase_FAD-bd"/>
</dbReference>
<dbReference type="EMBL" id="CP001102">
    <property type="protein sequence ID" value="ACE06188.1"/>
    <property type="molecule type" value="Genomic_DNA"/>
</dbReference>
<evidence type="ECO:0000256" key="6">
    <source>
        <dbReference type="ARBA" id="ARBA00022991"/>
    </source>
</evidence>
<evidence type="ECO:0000256" key="8">
    <source>
        <dbReference type="PIRSR" id="PIRSR602081-1"/>
    </source>
</evidence>
<dbReference type="GO" id="GO:0032922">
    <property type="term" value="P:circadian regulation of gene expression"/>
    <property type="evidence" value="ECO:0007669"/>
    <property type="project" value="TreeGrafter"/>
</dbReference>
<evidence type="ECO:0000256" key="5">
    <source>
        <dbReference type="ARBA" id="ARBA00022827"/>
    </source>
</evidence>
<dbReference type="InterPro" id="IPR006050">
    <property type="entry name" value="DNA_photolyase_N"/>
</dbReference>
<name>B3ESI6_AMOA5</name>
<accession>B3ESI6</accession>
<dbReference type="GO" id="GO:0003904">
    <property type="term" value="F:deoxyribodipyrimidine photo-lyase activity"/>
    <property type="evidence" value="ECO:0007669"/>
    <property type="project" value="UniProtKB-EC"/>
</dbReference>
<keyword evidence="6 9" id="KW-0157">Chromophore</keyword>
<sequence>MQQQPIILVFYQNLRFHDQPLLLEVLQHTQPIIPIFINDPKVIERLGEASQWWLYQSIRAFKQQWKSAYNIELILRTGDSVRVLQQLLQETNANKIYLGKRYTKLEREIDERIYEELNRDGITIKFFNTHLLFEPANIKNQQGNSFQIFTPFWKTCLTKTIEADLPAPDHIFNGYNQPINSDDLSDWKWGHSQAAWTRKLANHWHLSELAALNKLAIFLKNSLAGYNNNRDLIASPSFSSQLSPYLRWGQISAKKIFNEVIHTMERDPTIQQDGNTFLKEIGWREFSYYLLYHHPSMQEVPLNKRFQDFPYENNLSLLEKWQKGTTGFPIIDAGMRQLWLEGWMPNRLRMIVASFLIKDLLINWQFGQAWFIDTLVDADPANNANSWQWVAGCGTDASPYFRIFNPITQGKKFDSEGKYIRKYVPELKDLPTKYIHQPWEMPITLQEEYNVIIGKDYPHPIVDHTIQKNKALDCWKEFKGKGYLAG</sequence>
<dbReference type="GO" id="GO:0000719">
    <property type="term" value="P:photoreactive repair"/>
    <property type="evidence" value="ECO:0007669"/>
    <property type="project" value="UniProtKB-ARBA"/>
</dbReference>
<feature type="domain" description="Photolyase/cryptochrome alpha/beta" evidence="10">
    <location>
        <begin position="4"/>
        <end position="132"/>
    </location>
</feature>
<evidence type="ECO:0000256" key="7">
    <source>
        <dbReference type="ARBA" id="ARBA00033999"/>
    </source>
</evidence>
<dbReference type="PROSITE" id="PS00691">
    <property type="entry name" value="DNA_PHOTOLYASES_1_2"/>
    <property type="match status" value="1"/>
</dbReference>
<dbReference type="PROSITE" id="PS00394">
    <property type="entry name" value="DNA_PHOTOLYASES_1_1"/>
    <property type="match status" value="1"/>
</dbReference>
<feature type="binding site" evidence="8">
    <location>
        <position position="226"/>
    </location>
    <ligand>
        <name>FAD</name>
        <dbReference type="ChEBI" id="CHEBI:57692"/>
    </ligand>
</feature>
<dbReference type="GO" id="GO:0003677">
    <property type="term" value="F:DNA binding"/>
    <property type="evidence" value="ECO:0007669"/>
    <property type="project" value="TreeGrafter"/>
</dbReference>
<feature type="binding site" evidence="8">
    <location>
        <begin position="239"/>
        <end position="243"/>
    </location>
    <ligand>
        <name>FAD</name>
        <dbReference type="ChEBI" id="CHEBI:57692"/>
    </ligand>
</feature>
<dbReference type="Proteomes" id="UP000001227">
    <property type="component" value="Chromosome"/>
</dbReference>
<comment type="catalytic activity">
    <reaction evidence="7">
        <text>cyclobutadipyrimidine (in DNA) = 2 pyrimidine residues (in DNA).</text>
        <dbReference type="EC" id="4.1.99.3"/>
    </reaction>
</comment>
<dbReference type="KEGG" id="aas:Aasi_0813"/>
<feature type="binding site" evidence="8">
    <location>
        <position position="277"/>
    </location>
    <ligand>
        <name>FAD</name>
        <dbReference type="ChEBI" id="CHEBI:57692"/>
    </ligand>
</feature>
<dbReference type="OrthoDB" id="9772484at2"/>
<keyword evidence="4 8" id="KW-0285">Flavoprotein</keyword>
<dbReference type="eggNOG" id="COG0415">
    <property type="taxonomic scope" value="Bacteria"/>
</dbReference>
<dbReference type="InterPro" id="IPR036134">
    <property type="entry name" value="Crypto/Photolyase_FAD-like_sf"/>
</dbReference>
<evidence type="ECO:0000256" key="9">
    <source>
        <dbReference type="RuleBase" id="RU004182"/>
    </source>
</evidence>
<dbReference type="InterPro" id="IPR014729">
    <property type="entry name" value="Rossmann-like_a/b/a_fold"/>
</dbReference>
<dbReference type="RefSeq" id="WP_012472957.1">
    <property type="nucleotide sequence ID" value="NC_010830.1"/>
</dbReference>
<gene>
    <name evidence="11" type="ordered locus">Aasi_0813</name>
</gene>
<dbReference type="PRINTS" id="PR00147">
    <property type="entry name" value="DNAPHOTLYASE"/>
</dbReference>
<protein>
    <recommendedName>
        <fullName evidence="3">Deoxyribodipyrimidine photo-lyase</fullName>
        <ecNumber evidence="2">4.1.99.3</ecNumber>
    </recommendedName>
</protein>
<keyword evidence="5 8" id="KW-0274">FAD</keyword>
<dbReference type="PANTHER" id="PTHR11455">
    <property type="entry name" value="CRYPTOCHROME"/>
    <property type="match status" value="1"/>
</dbReference>
<comment type="cofactor">
    <cofactor evidence="8">
        <name>FAD</name>
        <dbReference type="ChEBI" id="CHEBI:57692"/>
    </cofactor>
    <text evidence="8">Binds 1 FAD per subunit.</text>
</comment>